<reference evidence="1" key="1">
    <citation type="submission" date="2014-09" db="EMBL/GenBank/DDBJ databases">
        <authorList>
            <person name="Magalhaes I.L.F."/>
            <person name="Oliveira U."/>
            <person name="Santos F.R."/>
            <person name="Vidigal T.H.D.A."/>
            <person name="Brescovit A.D."/>
            <person name="Santos A.J."/>
        </authorList>
    </citation>
    <scope>NUCLEOTIDE SEQUENCE</scope>
    <source>
        <tissue evidence="1">Shoot tissue taken approximately 20 cm above the soil surface</tissue>
    </source>
</reference>
<dbReference type="EMBL" id="GBRH01270405">
    <property type="protein sequence ID" value="JAD27490.1"/>
    <property type="molecule type" value="Transcribed_RNA"/>
</dbReference>
<evidence type="ECO:0000313" key="1">
    <source>
        <dbReference type="EMBL" id="JAD27490.1"/>
    </source>
</evidence>
<sequence>MLFPYLPSDQNCLPLFATPVNIPDRSLFIR</sequence>
<accession>A0A0A8YRK4</accession>
<organism evidence="1">
    <name type="scientific">Arundo donax</name>
    <name type="common">Giant reed</name>
    <name type="synonym">Donax arundinaceus</name>
    <dbReference type="NCBI Taxonomy" id="35708"/>
    <lineage>
        <taxon>Eukaryota</taxon>
        <taxon>Viridiplantae</taxon>
        <taxon>Streptophyta</taxon>
        <taxon>Embryophyta</taxon>
        <taxon>Tracheophyta</taxon>
        <taxon>Spermatophyta</taxon>
        <taxon>Magnoliopsida</taxon>
        <taxon>Liliopsida</taxon>
        <taxon>Poales</taxon>
        <taxon>Poaceae</taxon>
        <taxon>PACMAD clade</taxon>
        <taxon>Arundinoideae</taxon>
        <taxon>Arundineae</taxon>
        <taxon>Arundo</taxon>
    </lineage>
</organism>
<proteinExistence type="predicted"/>
<reference evidence="1" key="2">
    <citation type="journal article" date="2015" name="Data Brief">
        <title>Shoot transcriptome of the giant reed, Arundo donax.</title>
        <authorList>
            <person name="Barrero R.A."/>
            <person name="Guerrero F.D."/>
            <person name="Moolhuijzen P."/>
            <person name="Goolsby J.A."/>
            <person name="Tidwell J."/>
            <person name="Bellgard S.E."/>
            <person name="Bellgard M.I."/>
        </authorList>
    </citation>
    <scope>NUCLEOTIDE SEQUENCE</scope>
    <source>
        <tissue evidence="1">Shoot tissue taken approximately 20 cm above the soil surface</tissue>
    </source>
</reference>
<dbReference type="AlphaFoldDB" id="A0A0A8YRK4"/>
<name>A0A0A8YRK4_ARUDO</name>
<protein>
    <submittedName>
        <fullName evidence="1">Uncharacterized protein</fullName>
    </submittedName>
</protein>